<comment type="similarity">
    <text evidence="2 5">Belongs to the GRF family.</text>
</comment>
<evidence type="ECO:0000256" key="1">
    <source>
        <dbReference type="ARBA" id="ARBA00004123"/>
    </source>
</evidence>
<comment type="subcellular location">
    <subcellularLocation>
        <location evidence="1 5">Nucleus</location>
    </subcellularLocation>
</comment>
<name>A0ABR0XTB6_REHGL</name>
<comment type="caution">
    <text evidence="4">Lacks conserved residue(s) required for the propagation of feature annotation.</text>
</comment>
<evidence type="ECO:0000313" key="8">
    <source>
        <dbReference type="EMBL" id="KAK6162460.1"/>
    </source>
</evidence>
<proteinExistence type="inferred from homology"/>
<dbReference type="PANTHER" id="PTHR31602">
    <property type="entry name" value="GROWTH-REGULATING FACTOR 5"/>
    <property type="match status" value="1"/>
</dbReference>
<organism evidence="8 9">
    <name type="scientific">Rehmannia glutinosa</name>
    <name type="common">Chinese foxglove</name>
    <dbReference type="NCBI Taxonomy" id="99300"/>
    <lineage>
        <taxon>Eukaryota</taxon>
        <taxon>Viridiplantae</taxon>
        <taxon>Streptophyta</taxon>
        <taxon>Embryophyta</taxon>
        <taxon>Tracheophyta</taxon>
        <taxon>Spermatophyta</taxon>
        <taxon>Magnoliopsida</taxon>
        <taxon>eudicotyledons</taxon>
        <taxon>Gunneridae</taxon>
        <taxon>Pentapetalae</taxon>
        <taxon>asterids</taxon>
        <taxon>lamiids</taxon>
        <taxon>Lamiales</taxon>
        <taxon>Orobanchaceae</taxon>
        <taxon>Rehmannieae</taxon>
        <taxon>Rehmannia</taxon>
    </lineage>
</organism>
<dbReference type="PROSITE" id="PS51666">
    <property type="entry name" value="QLQ"/>
    <property type="match status" value="1"/>
</dbReference>
<evidence type="ECO:0000256" key="5">
    <source>
        <dbReference type="RuleBase" id="RU367127"/>
    </source>
</evidence>
<protein>
    <recommendedName>
        <fullName evidence="5">Growth-regulating factor</fullName>
    </recommendedName>
</protein>
<dbReference type="Proteomes" id="UP001318860">
    <property type="component" value="Unassembled WGS sequence"/>
</dbReference>
<comment type="domain">
    <text evidence="5">The QLQ domain and WRC domain may be involved in protein-protein interaction and DNA-binding, respectively.</text>
</comment>
<gene>
    <name evidence="8" type="ORF">DH2020_002301</name>
</gene>
<feature type="domain" description="WRC" evidence="7">
    <location>
        <begin position="331"/>
        <end position="375"/>
    </location>
</feature>
<feature type="domain" description="WRC" evidence="7">
    <location>
        <begin position="166"/>
        <end position="210"/>
    </location>
</feature>
<dbReference type="EMBL" id="JABTTQ020000002">
    <property type="protein sequence ID" value="KAK6162460.1"/>
    <property type="molecule type" value="Genomic_DNA"/>
</dbReference>
<reference evidence="8 9" key="1">
    <citation type="journal article" date="2021" name="Comput. Struct. Biotechnol. J.">
        <title>De novo genome assembly of the potent medicinal plant Rehmannia glutinosa using nanopore technology.</title>
        <authorList>
            <person name="Ma L."/>
            <person name="Dong C."/>
            <person name="Song C."/>
            <person name="Wang X."/>
            <person name="Zheng X."/>
            <person name="Niu Y."/>
            <person name="Chen S."/>
            <person name="Feng W."/>
        </authorList>
    </citation>
    <scope>NUCLEOTIDE SEQUENCE [LARGE SCALE GENOMIC DNA]</scope>
    <source>
        <strain evidence="8">DH-2019</strain>
    </source>
</reference>
<dbReference type="InterPro" id="IPR014978">
    <property type="entry name" value="Gln-Leu-Gln_QLQ"/>
</dbReference>
<dbReference type="InterPro" id="IPR014977">
    <property type="entry name" value="WRC_dom"/>
</dbReference>
<evidence type="ECO:0000256" key="4">
    <source>
        <dbReference type="PROSITE-ProRule" id="PRU01002"/>
    </source>
</evidence>
<keyword evidence="5" id="KW-0010">Activator</keyword>
<dbReference type="Pfam" id="PF08879">
    <property type="entry name" value="WRC"/>
    <property type="match status" value="2"/>
</dbReference>
<keyword evidence="9" id="KW-1185">Reference proteome</keyword>
<evidence type="ECO:0000259" key="7">
    <source>
        <dbReference type="PROSITE" id="PS51667"/>
    </source>
</evidence>
<evidence type="ECO:0000256" key="3">
    <source>
        <dbReference type="ARBA" id="ARBA00023242"/>
    </source>
</evidence>
<feature type="domain" description="QLQ" evidence="6">
    <location>
        <begin position="99"/>
        <end position="134"/>
    </location>
</feature>
<keyword evidence="5" id="KW-0805">Transcription regulation</keyword>
<dbReference type="PANTHER" id="PTHR31602:SF103">
    <property type="entry name" value="GROWTH-REGULATING FACTOR"/>
    <property type="match status" value="1"/>
</dbReference>
<comment type="function">
    <text evidence="5">Transcription activator.</text>
</comment>
<keyword evidence="3 5" id="KW-0539">Nucleus</keyword>
<keyword evidence="5" id="KW-0804">Transcription</keyword>
<comment type="caution">
    <text evidence="8">The sequence shown here is derived from an EMBL/GenBank/DDBJ whole genome shotgun (WGS) entry which is preliminary data.</text>
</comment>
<sequence>MCSRRCVGRMRSCFTPVSTVAVSEISEHHCFEVTLHFFFLGMPQKCYEDERGDGLLAAEKREDFSQEINLDLGIGRCACANEEGLKGIKKIKQEKKESCFTAAQFHEFYNHVLVYNAIASGLPVPLYLFLPIWMSVFNSFGHAIYKIYPSFLGFSPQSSDRKIDMDPEPGRCRRTDGRKWRCSKNVIPNQKYCERHMHRGRQGSRKRVEPIQLISRLNNKIFEDNKMPIVSLFASDMENKIANPGGDDLDQSQQRTLGFKKACADSINIVEGEESNFENANPRKIGSRKHGMDKNNYLSFVSPRFGLSPKSVLHCGAGKVSLGLDNNKVIENVQLRCRRTDGKKWQCRRDAVPNQKYCQRHMHRGAKRLVLNPESSTYAPATTARKARSSSAIARILDNSINLNTIPASPQHITANNSTSSSSDATTITDENISFCVTHSHPKC</sequence>
<dbReference type="InterPro" id="IPR031137">
    <property type="entry name" value="GRF"/>
</dbReference>
<evidence type="ECO:0000256" key="2">
    <source>
        <dbReference type="ARBA" id="ARBA00008122"/>
    </source>
</evidence>
<accession>A0ABR0XTB6</accession>
<dbReference type="PROSITE" id="PS51667">
    <property type="entry name" value="WRC"/>
    <property type="match status" value="2"/>
</dbReference>
<evidence type="ECO:0000259" key="6">
    <source>
        <dbReference type="PROSITE" id="PS51666"/>
    </source>
</evidence>
<evidence type="ECO:0000313" key="9">
    <source>
        <dbReference type="Proteomes" id="UP001318860"/>
    </source>
</evidence>